<keyword evidence="1" id="KW-0597">Phosphoprotein</keyword>
<keyword evidence="4" id="KW-0378">Hydrolase</keyword>
<comment type="caution">
    <text evidence="6">The sequence shown here is derived from an EMBL/GenBank/DDBJ whole genome shotgun (WGS) entry which is preliminary data.</text>
</comment>
<evidence type="ECO:0000256" key="3">
    <source>
        <dbReference type="ARBA" id="ARBA00022722"/>
    </source>
</evidence>
<dbReference type="EMBL" id="QKOF01000003">
    <property type="protein sequence ID" value="MBE2899566.1"/>
    <property type="molecule type" value="Genomic_DNA"/>
</dbReference>
<evidence type="ECO:0000313" key="6">
    <source>
        <dbReference type="EMBL" id="MBE2899566.1"/>
    </source>
</evidence>
<keyword evidence="3" id="KW-0540">Nuclease</keyword>
<dbReference type="Gene3D" id="1.20.120.580">
    <property type="entry name" value="bsu32300-like"/>
    <property type="match status" value="1"/>
</dbReference>
<dbReference type="GO" id="GO:0004540">
    <property type="term" value="F:RNA nuclease activity"/>
    <property type="evidence" value="ECO:0007669"/>
    <property type="project" value="InterPro"/>
</dbReference>
<gene>
    <name evidence="6" type="ORF">DNK57_01810</name>
</gene>
<reference evidence="6" key="1">
    <citation type="submission" date="2018-06" db="EMBL/GenBank/DDBJ databases">
        <title>Draft genome sequence of Methanothermobacter thermautotrophicus Strain WHS, a thermophilic, hydrogenotrophic methanogen isolated from Washburn Hot Springs in Yellowstone National Park, USA.</title>
        <authorList>
            <person name="Mckay L.J."/>
            <person name="Klingelsmith K."/>
            <person name="Inskeep W.P."/>
            <person name="Fields M.W."/>
        </authorList>
    </citation>
    <scope>NUCLEOTIDE SEQUENCE</scope>
    <source>
        <strain evidence="6">WHS</strain>
    </source>
</reference>
<dbReference type="InterPro" id="IPR052379">
    <property type="entry name" value="Type_VII_TA_RNase"/>
</dbReference>
<sequence length="138" mass="15992">MKNEISSKLERLGEYLKILRGYQSHTLEDLKNDVTLRGAVERYLEVSIESCLDIGEMIISQERARKPETYREVIEILGEIGVLPEDFVDKFAPAAGFRNILVHMYAEIDIEKVYGYLQNNLDDINNFARFIAEYLKKS</sequence>
<dbReference type="PANTHER" id="PTHR33397">
    <property type="entry name" value="UPF0331 PROTEIN YUTE"/>
    <property type="match status" value="1"/>
</dbReference>
<comment type="similarity">
    <text evidence="5">Belongs to the HepT RNase toxin family.</text>
</comment>
<dbReference type="InterPro" id="IPR037038">
    <property type="entry name" value="HepT-like_sf"/>
</dbReference>
<name>A0A842YJN7_METTF</name>
<dbReference type="InterPro" id="IPR008201">
    <property type="entry name" value="HepT-like"/>
</dbReference>
<keyword evidence="2" id="KW-1277">Toxin-antitoxin system</keyword>
<dbReference type="OrthoDB" id="80506at2157"/>
<dbReference type="RefSeq" id="WP_192961345.1">
    <property type="nucleotide sequence ID" value="NZ_CP194219.1"/>
</dbReference>
<evidence type="ECO:0000256" key="4">
    <source>
        <dbReference type="ARBA" id="ARBA00022801"/>
    </source>
</evidence>
<proteinExistence type="inferred from homology"/>
<protein>
    <submittedName>
        <fullName evidence="6">DUF86 domain-containing protein</fullName>
    </submittedName>
</protein>
<evidence type="ECO:0000256" key="1">
    <source>
        <dbReference type="ARBA" id="ARBA00022553"/>
    </source>
</evidence>
<dbReference type="GO" id="GO:0110001">
    <property type="term" value="C:toxin-antitoxin complex"/>
    <property type="evidence" value="ECO:0007669"/>
    <property type="project" value="InterPro"/>
</dbReference>
<evidence type="ECO:0000313" key="7">
    <source>
        <dbReference type="Proteomes" id="UP000646659"/>
    </source>
</evidence>
<dbReference type="NCBIfam" id="NF047751">
    <property type="entry name" value="HepT_toxin"/>
    <property type="match status" value="1"/>
</dbReference>
<evidence type="ECO:0000256" key="2">
    <source>
        <dbReference type="ARBA" id="ARBA00022649"/>
    </source>
</evidence>
<dbReference type="PANTHER" id="PTHR33397:SF5">
    <property type="entry name" value="RNASE YUTE-RELATED"/>
    <property type="match status" value="1"/>
</dbReference>
<dbReference type="GeneID" id="301442137"/>
<evidence type="ECO:0000256" key="5">
    <source>
        <dbReference type="ARBA" id="ARBA00024207"/>
    </source>
</evidence>
<organism evidence="6 7">
    <name type="scientific">Methanothermobacter thermautotrophicus</name>
    <name type="common">Methanobacterium thermoformicicum</name>
    <dbReference type="NCBI Taxonomy" id="145262"/>
    <lineage>
        <taxon>Archaea</taxon>
        <taxon>Methanobacteriati</taxon>
        <taxon>Methanobacteriota</taxon>
        <taxon>Methanomada group</taxon>
        <taxon>Methanobacteria</taxon>
        <taxon>Methanobacteriales</taxon>
        <taxon>Methanobacteriaceae</taxon>
        <taxon>Methanothermobacter</taxon>
    </lineage>
</organism>
<dbReference type="Proteomes" id="UP000646659">
    <property type="component" value="Unassembled WGS sequence"/>
</dbReference>
<dbReference type="Pfam" id="PF01934">
    <property type="entry name" value="HepT-like"/>
    <property type="match status" value="1"/>
</dbReference>
<dbReference type="AlphaFoldDB" id="A0A842YJN7"/>
<dbReference type="GO" id="GO:0016787">
    <property type="term" value="F:hydrolase activity"/>
    <property type="evidence" value="ECO:0007669"/>
    <property type="project" value="UniProtKB-KW"/>
</dbReference>
<accession>A0A842YJN7</accession>